<organism evidence="1 2">
    <name type="scientific">Xylaria multiplex</name>
    <dbReference type="NCBI Taxonomy" id="323545"/>
    <lineage>
        <taxon>Eukaryota</taxon>
        <taxon>Fungi</taxon>
        <taxon>Dikarya</taxon>
        <taxon>Ascomycota</taxon>
        <taxon>Pezizomycotina</taxon>
        <taxon>Sordariomycetes</taxon>
        <taxon>Xylariomycetidae</taxon>
        <taxon>Xylariales</taxon>
        <taxon>Xylariaceae</taxon>
        <taxon>Xylaria</taxon>
    </lineage>
</organism>
<dbReference type="EMBL" id="WUBL01000131">
    <property type="protein sequence ID" value="KAF2964932.1"/>
    <property type="molecule type" value="Genomic_DNA"/>
</dbReference>
<proteinExistence type="predicted"/>
<dbReference type="InterPro" id="IPR008914">
    <property type="entry name" value="PEBP"/>
</dbReference>
<dbReference type="GO" id="GO:0030414">
    <property type="term" value="F:peptidase inhibitor activity"/>
    <property type="evidence" value="ECO:0007669"/>
    <property type="project" value="TreeGrafter"/>
</dbReference>
<dbReference type="GO" id="GO:0005543">
    <property type="term" value="F:phospholipid binding"/>
    <property type="evidence" value="ECO:0007669"/>
    <property type="project" value="TreeGrafter"/>
</dbReference>
<dbReference type="InterPro" id="IPR036610">
    <property type="entry name" value="PEBP-like_sf"/>
</dbReference>
<keyword evidence="2" id="KW-1185">Reference proteome</keyword>
<dbReference type="Pfam" id="PF01161">
    <property type="entry name" value="PBP"/>
    <property type="match status" value="1"/>
</dbReference>
<evidence type="ECO:0008006" key="3">
    <source>
        <dbReference type="Google" id="ProtNLM"/>
    </source>
</evidence>
<evidence type="ECO:0000313" key="2">
    <source>
        <dbReference type="Proteomes" id="UP000481858"/>
    </source>
</evidence>
<dbReference type="PANTHER" id="PTHR11362">
    <property type="entry name" value="PHOSPHATIDYLETHANOLAMINE-BINDING PROTEIN"/>
    <property type="match status" value="1"/>
</dbReference>
<gene>
    <name evidence="1" type="ORF">GQX73_g8651</name>
</gene>
<dbReference type="Proteomes" id="UP000481858">
    <property type="component" value="Unassembled WGS sequence"/>
</dbReference>
<sequence length="186" mass="19906">MGGESPSIQKSLAAAAKAISLRLHFPDVTHTEAAGNLSIEQATPTPTLSIHKDALKPDPSTKYIAVSIDLDAPFPSWSFLGPILHGIHIDLVPGAADADGFHPLEGASEWLVPYLPPGPPKPSAAHRYVFLVFEQPQDLDAAKLKSVLKLAPEVKLTGRLWWNQESAEKKLGLGEVLAGNHFLTSA</sequence>
<reference evidence="1 2" key="1">
    <citation type="submission" date="2019-12" db="EMBL/GenBank/DDBJ databases">
        <title>Draft genome sequence of the ascomycete Xylaria multiplex DSM 110363.</title>
        <authorList>
            <person name="Buettner E."/>
            <person name="Kellner H."/>
        </authorList>
    </citation>
    <scope>NUCLEOTIDE SEQUENCE [LARGE SCALE GENOMIC DNA]</scope>
    <source>
        <strain evidence="1 2">DSM 110363</strain>
    </source>
</reference>
<dbReference type="SUPFAM" id="SSF49777">
    <property type="entry name" value="PEBP-like"/>
    <property type="match status" value="1"/>
</dbReference>
<dbReference type="FunCoup" id="A0A7C8MHR0">
    <property type="interactions" value="1294"/>
</dbReference>
<dbReference type="GO" id="GO:0046578">
    <property type="term" value="P:regulation of Ras protein signal transduction"/>
    <property type="evidence" value="ECO:0007669"/>
    <property type="project" value="TreeGrafter"/>
</dbReference>
<dbReference type="InterPro" id="IPR035810">
    <property type="entry name" value="PEBP_euk"/>
</dbReference>
<comment type="caution">
    <text evidence="1">The sequence shown here is derived from an EMBL/GenBank/DDBJ whole genome shotgun (WGS) entry which is preliminary data.</text>
</comment>
<dbReference type="OrthoDB" id="2506647at2759"/>
<name>A0A7C8MHR0_9PEZI</name>
<dbReference type="AlphaFoldDB" id="A0A7C8MHR0"/>
<dbReference type="PANTHER" id="PTHR11362:SF78">
    <property type="entry name" value="PROTEASE INHIBITOR"/>
    <property type="match status" value="1"/>
</dbReference>
<protein>
    <recommendedName>
        <fullName evidence="3">PEBP-like protein</fullName>
    </recommendedName>
</protein>
<accession>A0A7C8MHR0</accession>
<dbReference type="GO" id="GO:0030162">
    <property type="term" value="P:regulation of proteolysis"/>
    <property type="evidence" value="ECO:0007669"/>
    <property type="project" value="TreeGrafter"/>
</dbReference>
<dbReference type="InParanoid" id="A0A7C8MHR0"/>
<evidence type="ECO:0000313" key="1">
    <source>
        <dbReference type="EMBL" id="KAF2964932.1"/>
    </source>
</evidence>
<dbReference type="Gene3D" id="3.90.280.10">
    <property type="entry name" value="PEBP-like"/>
    <property type="match status" value="1"/>
</dbReference>